<dbReference type="EMBL" id="QXEV01000002">
    <property type="protein sequence ID" value="RIA78309.1"/>
    <property type="molecule type" value="Genomic_DNA"/>
</dbReference>
<dbReference type="RefSeq" id="WP_119015434.1">
    <property type="nucleotide sequence ID" value="NZ_QXEV01000002.1"/>
</dbReference>
<evidence type="ECO:0000313" key="3">
    <source>
        <dbReference type="Proteomes" id="UP000266506"/>
    </source>
</evidence>
<name>A0A397S0U0_9MOLU</name>
<accession>A0A397S0U0</accession>
<dbReference type="Pfam" id="PF00929">
    <property type="entry name" value="RNase_T"/>
    <property type="match status" value="1"/>
</dbReference>
<dbReference type="InterPro" id="IPR012337">
    <property type="entry name" value="RNaseH-like_sf"/>
</dbReference>
<dbReference type="GO" id="GO:0004527">
    <property type="term" value="F:exonuclease activity"/>
    <property type="evidence" value="ECO:0007669"/>
    <property type="project" value="UniProtKB-ARBA"/>
</dbReference>
<keyword evidence="3" id="KW-1185">Reference proteome</keyword>
<comment type="caution">
    <text evidence="2">The sequence shown here is derived from an EMBL/GenBank/DDBJ whole genome shotgun (WGS) entry which is preliminary data.</text>
</comment>
<gene>
    <name evidence="2" type="ORF">EI71_00260</name>
</gene>
<dbReference type="InterPro" id="IPR036397">
    <property type="entry name" value="RNaseH_sf"/>
</dbReference>
<feature type="domain" description="Exonuclease" evidence="1">
    <location>
        <begin position="104"/>
        <end position="284"/>
    </location>
</feature>
<dbReference type="SUPFAM" id="SSF53098">
    <property type="entry name" value="Ribonuclease H-like"/>
    <property type="match status" value="1"/>
</dbReference>
<dbReference type="SMART" id="SM00479">
    <property type="entry name" value="EXOIII"/>
    <property type="match status" value="1"/>
</dbReference>
<dbReference type="Gene3D" id="3.30.420.10">
    <property type="entry name" value="Ribonuclease H-like superfamily/Ribonuclease H"/>
    <property type="match status" value="1"/>
</dbReference>
<dbReference type="InParanoid" id="A0A397S0U0"/>
<evidence type="ECO:0000259" key="1">
    <source>
        <dbReference type="SMART" id="SM00479"/>
    </source>
</evidence>
<dbReference type="Proteomes" id="UP000266506">
    <property type="component" value="Unassembled WGS sequence"/>
</dbReference>
<proteinExistence type="predicted"/>
<reference evidence="2 3" key="1">
    <citation type="submission" date="2018-08" db="EMBL/GenBank/DDBJ databases">
        <title>Genomic Encyclopedia of Archaeal and Bacterial Type Strains, Phase II (KMG-II): from individual species to whole genera.</title>
        <authorList>
            <person name="Goeker M."/>
        </authorList>
    </citation>
    <scope>NUCLEOTIDE SEQUENCE [LARGE SCALE GENOMIC DNA]</scope>
    <source>
        <strain evidence="2 3">ATCC 27112</strain>
    </source>
</reference>
<dbReference type="OrthoDB" id="159416at2"/>
<organism evidence="2 3">
    <name type="scientific">Anaeroplasma bactoclasticum</name>
    <dbReference type="NCBI Taxonomy" id="2088"/>
    <lineage>
        <taxon>Bacteria</taxon>
        <taxon>Bacillati</taxon>
        <taxon>Mycoplasmatota</taxon>
        <taxon>Mollicutes</taxon>
        <taxon>Anaeroplasmatales</taxon>
        <taxon>Anaeroplasmataceae</taxon>
        <taxon>Anaeroplasma</taxon>
    </lineage>
</organism>
<protein>
    <submittedName>
        <fullName evidence="2">Sporulation inhibitor KapD</fullName>
    </submittedName>
</protein>
<dbReference type="GO" id="GO:0003676">
    <property type="term" value="F:nucleic acid binding"/>
    <property type="evidence" value="ECO:0007669"/>
    <property type="project" value="InterPro"/>
</dbReference>
<sequence>MRIRGLIHMIELDNKIIGIKNYKKIDFFYFQNSQMSVFKRYLYIGNWIDIEYDDSKMIRRGPYSAYVISYVNRLEAHGLHDHIVYYDKKEITSSLYEFLGSLENTMFLDLEMTMPPYNFKGKGFRTEVIQAGFIIFDKYGEEIMRYRNFIEPSITKTLSKRAEKFLGITNEEFEANRIPYIDFYNDFKEVIDKYNPAIIVYGRNDILVLNDSYLLHNVPSLKDKTRYVNLCQIIKTHYELRNDPGLFKLFQIYYDNEDIQVHDAFNDSEVTAKVFEAFREDILYKTKTKEIKECFD</sequence>
<evidence type="ECO:0000313" key="2">
    <source>
        <dbReference type="EMBL" id="RIA78309.1"/>
    </source>
</evidence>
<dbReference type="InterPro" id="IPR013520">
    <property type="entry name" value="Ribonucl_H"/>
</dbReference>
<dbReference type="AlphaFoldDB" id="A0A397S0U0"/>